<gene>
    <name evidence="2" type="ORF">MM415A03541_0006</name>
</gene>
<proteinExistence type="predicted"/>
<evidence type="ECO:0000256" key="1">
    <source>
        <dbReference type="SAM" id="Coils"/>
    </source>
</evidence>
<protein>
    <submittedName>
        <fullName evidence="2">Uncharacterized protein</fullName>
    </submittedName>
</protein>
<keyword evidence="1" id="KW-0175">Coiled coil</keyword>
<organism evidence="2">
    <name type="scientific">viral metagenome</name>
    <dbReference type="NCBI Taxonomy" id="1070528"/>
    <lineage>
        <taxon>unclassified sequences</taxon>
        <taxon>metagenomes</taxon>
        <taxon>organismal metagenomes</taxon>
    </lineage>
</organism>
<sequence>MLTLTKDEIENSVYRNSDLKKTALELYAKLAKAEAELTGLKKIIAAANSTASMAHYGGYIKGYIK</sequence>
<name>A0A6M3JLK4_9ZZZZ</name>
<dbReference type="AlphaFoldDB" id="A0A6M3JLK4"/>
<evidence type="ECO:0000313" key="2">
    <source>
        <dbReference type="EMBL" id="QJA70843.1"/>
    </source>
</evidence>
<reference evidence="2" key="1">
    <citation type="submission" date="2020-03" db="EMBL/GenBank/DDBJ databases">
        <title>The deep terrestrial virosphere.</title>
        <authorList>
            <person name="Holmfeldt K."/>
            <person name="Nilsson E."/>
            <person name="Simone D."/>
            <person name="Lopez-Fernandez M."/>
            <person name="Wu X."/>
            <person name="de Brujin I."/>
            <person name="Lundin D."/>
            <person name="Andersson A."/>
            <person name="Bertilsson S."/>
            <person name="Dopson M."/>
        </authorList>
    </citation>
    <scope>NUCLEOTIDE SEQUENCE</scope>
    <source>
        <strain evidence="2">MM415A03541</strain>
    </source>
</reference>
<accession>A0A6M3JLK4</accession>
<dbReference type="EMBL" id="MT141825">
    <property type="protein sequence ID" value="QJA70843.1"/>
    <property type="molecule type" value="Genomic_DNA"/>
</dbReference>
<feature type="coiled-coil region" evidence="1">
    <location>
        <begin position="16"/>
        <end position="50"/>
    </location>
</feature>